<dbReference type="EMBL" id="JACHMS010000001">
    <property type="protein sequence ID" value="MBB4710359.1"/>
    <property type="molecule type" value="Genomic_DNA"/>
</dbReference>
<organism evidence="3 4">
    <name type="scientific">Streptomyces luteogriseus</name>
    <dbReference type="NCBI Taxonomy" id="68233"/>
    <lineage>
        <taxon>Bacteria</taxon>
        <taxon>Bacillati</taxon>
        <taxon>Actinomycetota</taxon>
        <taxon>Actinomycetes</taxon>
        <taxon>Kitasatosporales</taxon>
        <taxon>Streptomycetaceae</taxon>
        <taxon>Streptomyces</taxon>
    </lineage>
</organism>
<accession>A0A7W7GES1</accession>
<dbReference type="Gene3D" id="3.40.250.10">
    <property type="entry name" value="Rhodanese-like domain"/>
    <property type="match status" value="1"/>
</dbReference>
<protein>
    <submittedName>
        <fullName evidence="3">Rhodanese-related sulfurtransferase</fullName>
    </submittedName>
</protein>
<dbReference type="AlphaFoldDB" id="A0A7W7GES1"/>
<feature type="region of interest" description="Disordered" evidence="1">
    <location>
        <begin position="1"/>
        <end position="56"/>
    </location>
</feature>
<proteinExistence type="predicted"/>
<name>A0A7W7GES1_9ACTN</name>
<dbReference type="PROSITE" id="PS50206">
    <property type="entry name" value="RHODANESE_3"/>
    <property type="match status" value="1"/>
</dbReference>
<sequence>MFSSPRHDPGRLCPGEPLQRTSGFTAALPGVRGTPERRAGHAPGAPHPLPPSHLPEGVPLLPVARGGPVVTVCRSGHHTPTVTGEGDPGGVIP</sequence>
<dbReference type="InterPro" id="IPR036873">
    <property type="entry name" value="Rhodanese-like_dom_sf"/>
</dbReference>
<evidence type="ECO:0000259" key="2">
    <source>
        <dbReference type="PROSITE" id="PS50206"/>
    </source>
</evidence>
<evidence type="ECO:0000313" key="3">
    <source>
        <dbReference type="EMBL" id="MBB4710359.1"/>
    </source>
</evidence>
<dbReference type="InterPro" id="IPR001763">
    <property type="entry name" value="Rhodanese-like_dom"/>
</dbReference>
<evidence type="ECO:0000256" key="1">
    <source>
        <dbReference type="SAM" id="MobiDB-lite"/>
    </source>
</evidence>
<dbReference type="Proteomes" id="UP000565089">
    <property type="component" value="Unassembled WGS sequence"/>
</dbReference>
<evidence type="ECO:0000313" key="4">
    <source>
        <dbReference type="Proteomes" id="UP000565089"/>
    </source>
</evidence>
<gene>
    <name evidence="3" type="ORF">BJ965_000241</name>
</gene>
<feature type="compositionally biased region" description="Basic and acidic residues" evidence="1">
    <location>
        <begin position="1"/>
        <end position="10"/>
    </location>
</feature>
<keyword evidence="4" id="KW-1185">Reference proteome</keyword>
<dbReference type="GO" id="GO:0016740">
    <property type="term" value="F:transferase activity"/>
    <property type="evidence" value="ECO:0007669"/>
    <property type="project" value="UniProtKB-KW"/>
</dbReference>
<reference evidence="3 4" key="1">
    <citation type="submission" date="2020-08" db="EMBL/GenBank/DDBJ databases">
        <title>Sequencing the genomes of 1000 actinobacteria strains.</title>
        <authorList>
            <person name="Klenk H.-P."/>
        </authorList>
    </citation>
    <scope>NUCLEOTIDE SEQUENCE [LARGE SCALE GENOMIC DNA]</scope>
    <source>
        <strain evidence="3 4">DSM 40483</strain>
    </source>
</reference>
<feature type="region of interest" description="Disordered" evidence="1">
    <location>
        <begin position="74"/>
        <end position="93"/>
    </location>
</feature>
<comment type="caution">
    <text evidence="3">The sequence shown here is derived from an EMBL/GenBank/DDBJ whole genome shotgun (WGS) entry which is preliminary data.</text>
</comment>
<keyword evidence="3" id="KW-0808">Transferase</keyword>
<dbReference type="SUPFAM" id="SSF52821">
    <property type="entry name" value="Rhodanese/Cell cycle control phosphatase"/>
    <property type="match status" value="1"/>
</dbReference>
<feature type="domain" description="Rhodanese" evidence="2">
    <location>
        <begin position="31"/>
        <end position="83"/>
    </location>
</feature>